<evidence type="ECO:0000313" key="3">
    <source>
        <dbReference type="Proteomes" id="UP001197114"/>
    </source>
</evidence>
<organism evidence="2 3">
    <name type="scientific">Streptomyces anatolicus</name>
    <dbReference type="NCBI Taxonomy" id="2675858"/>
    <lineage>
        <taxon>Bacteria</taxon>
        <taxon>Bacillati</taxon>
        <taxon>Actinomycetota</taxon>
        <taxon>Actinomycetes</taxon>
        <taxon>Kitasatosporales</taxon>
        <taxon>Streptomycetaceae</taxon>
        <taxon>Streptomyces</taxon>
    </lineage>
</organism>
<evidence type="ECO:0000313" key="2">
    <source>
        <dbReference type="EMBL" id="MBW5422622.1"/>
    </source>
</evidence>
<sequence length="208" mass="22891">MAPADTKNAFGYTLVIPPGWTRVPLREGTQDAIKKIVDEAAERVARELPKDQVAEARMELYRRLNSSVKEARQRDGVDLYLPTEPMHGYLVAASIIVAKVDTALRDGVARQDVMIQLITESDDAEPTEVDGAPGMRKERTMPAAPEKGAEAPSKHVDYVVQVPSSDGDAGWVVVSFSTVGDGDPESDFTEILVELFDAVMTTFRWRTE</sequence>
<comment type="caution">
    <text evidence="2">The sequence shown here is derived from an EMBL/GenBank/DDBJ whole genome shotgun (WGS) entry which is preliminary data.</text>
</comment>
<protein>
    <submittedName>
        <fullName evidence="2">Uncharacterized protein</fullName>
    </submittedName>
</protein>
<reference evidence="2 3" key="1">
    <citation type="submission" date="2019-11" db="EMBL/GenBank/DDBJ databases">
        <authorList>
            <person name="Ay H."/>
        </authorList>
    </citation>
    <scope>NUCLEOTIDE SEQUENCE [LARGE SCALE GENOMIC DNA]</scope>
    <source>
        <strain evidence="2 3">BG9H</strain>
    </source>
</reference>
<dbReference type="RefSeq" id="WP_219689015.1">
    <property type="nucleotide sequence ID" value="NZ_WMBF01000120.1"/>
</dbReference>
<dbReference type="Proteomes" id="UP001197114">
    <property type="component" value="Unassembled WGS sequence"/>
</dbReference>
<feature type="region of interest" description="Disordered" evidence="1">
    <location>
        <begin position="123"/>
        <end position="152"/>
    </location>
</feature>
<keyword evidence="3" id="KW-1185">Reference proteome</keyword>
<proteinExistence type="predicted"/>
<evidence type="ECO:0000256" key="1">
    <source>
        <dbReference type="SAM" id="MobiDB-lite"/>
    </source>
</evidence>
<dbReference type="EMBL" id="WMBF01000120">
    <property type="protein sequence ID" value="MBW5422622.1"/>
    <property type="molecule type" value="Genomic_DNA"/>
</dbReference>
<accession>A0ABS6YPZ2</accession>
<gene>
    <name evidence="2" type="ORF">GKQ77_13795</name>
</gene>
<name>A0ABS6YPZ2_9ACTN</name>